<dbReference type="GO" id="GO:0005697">
    <property type="term" value="C:telomerase holoenzyme complex"/>
    <property type="evidence" value="ECO:0007669"/>
    <property type="project" value="InterPro"/>
</dbReference>
<name>A0A9P7FL07_9AGAM</name>
<feature type="region of interest" description="Disordered" evidence="6">
    <location>
        <begin position="561"/>
        <end position="737"/>
    </location>
</feature>
<feature type="domain" description="Shelterin complex subunit TPP1/Est3" evidence="7">
    <location>
        <begin position="9"/>
        <end position="153"/>
    </location>
</feature>
<organism evidence="8 9">
    <name type="scientific">Suillus discolor</name>
    <dbReference type="NCBI Taxonomy" id="1912936"/>
    <lineage>
        <taxon>Eukaryota</taxon>
        <taxon>Fungi</taxon>
        <taxon>Dikarya</taxon>
        <taxon>Basidiomycota</taxon>
        <taxon>Agaricomycotina</taxon>
        <taxon>Agaricomycetes</taxon>
        <taxon>Agaricomycetidae</taxon>
        <taxon>Boletales</taxon>
        <taxon>Suillineae</taxon>
        <taxon>Suillaceae</taxon>
        <taxon>Suillus</taxon>
    </lineage>
</organism>
<feature type="compositionally biased region" description="Low complexity" evidence="6">
    <location>
        <begin position="590"/>
        <end position="607"/>
    </location>
</feature>
<feature type="compositionally biased region" description="Basic residues" evidence="6">
    <location>
        <begin position="394"/>
        <end position="404"/>
    </location>
</feature>
<evidence type="ECO:0000259" key="7">
    <source>
        <dbReference type="Pfam" id="PF10341"/>
    </source>
</evidence>
<feature type="compositionally biased region" description="Pro residues" evidence="6">
    <location>
        <begin position="352"/>
        <end position="365"/>
    </location>
</feature>
<dbReference type="GO" id="GO:0042162">
    <property type="term" value="F:telomeric DNA binding"/>
    <property type="evidence" value="ECO:0007669"/>
    <property type="project" value="InterPro"/>
</dbReference>
<dbReference type="GO" id="GO:0007004">
    <property type="term" value="P:telomere maintenance via telomerase"/>
    <property type="evidence" value="ECO:0007669"/>
    <property type="project" value="InterPro"/>
</dbReference>
<feature type="compositionally biased region" description="Polar residues" evidence="6">
    <location>
        <begin position="417"/>
        <end position="431"/>
    </location>
</feature>
<feature type="compositionally biased region" description="Low complexity" evidence="6">
    <location>
        <begin position="432"/>
        <end position="446"/>
    </location>
</feature>
<feature type="compositionally biased region" description="Polar residues" evidence="6">
    <location>
        <begin position="616"/>
        <end position="627"/>
    </location>
</feature>
<keyword evidence="4" id="KW-0779">Telomere</keyword>
<feature type="compositionally biased region" description="Polar residues" evidence="6">
    <location>
        <begin position="705"/>
        <end position="714"/>
    </location>
</feature>
<protein>
    <recommendedName>
        <fullName evidence="7">Shelterin complex subunit TPP1/Est3 domain-containing protein</fullName>
    </recommendedName>
</protein>
<comment type="caution">
    <text evidence="8">The sequence shown here is derived from an EMBL/GenBank/DDBJ whole genome shotgun (WGS) entry which is preliminary data.</text>
</comment>
<evidence type="ECO:0000256" key="4">
    <source>
        <dbReference type="ARBA" id="ARBA00022895"/>
    </source>
</evidence>
<dbReference type="RefSeq" id="XP_041299452.1">
    <property type="nucleotide sequence ID" value="XM_041428111.1"/>
</dbReference>
<dbReference type="Pfam" id="PF10341">
    <property type="entry name" value="TPP1"/>
    <property type="match status" value="1"/>
</dbReference>
<dbReference type="GO" id="GO:0000781">
    <property type="term" value="C:chromosome, telomeric region"/>
    <property type="evidence" value="ECO:0007669"/>
    <property type="project" value="UniProtKB-SubCell"/>
</dbReference>
<keyword evidence="3" id="KW-0158">Chromosome</keyword>
<feature type="region of interest" description="Disordered" evidence="6">
    <location>
        <begin position="246"/>
        <end position="267"/>
    </location>
</feature>
<feature type="region of interest" description="Disordered" evidence="6">
    <location>
        <begin position="282"/>
        <end position="532"/>
    </location>
</feature>
<feature type="compositionally biased region" description="Polar residues" evidence="6">
    <location>
        <begin position="447"/>
        <end position="483"/>
    </location>
</feature>
<sequence>MSESIPVQWISQYIIKVAETCGKSFTDVPLEAISPSKKKRVQILEFLTYNPDAAIWGRVSDKEYSIPVCFTKDAVLQYMKDLQGRRLTEAKHAIFFIGQFRPIFVRIPVGNNRSNLSEVPHIALEAGVVKFVGSGLGVFGSPQDVEMNSRVKAWVRGLRQGGNGGDVLMRVQPNAADSQLQEICPAINHVEAPPIMLQAREPEHNSPHVSPERPVRRADLMREYRKRWARIENLKDIWTATIDPGDGDEVQTLAGEQPQMGQPPVEECVPPDNVVVVARSQPCTPPRTCTRTPEQDINEQTTPRTSEWPSSAPGSPTGVLPSPAHDGDDDIPNHCVNAGASPEENGPLHEPSTPPATSPLRPPTPAQRIRRSSLHPSPSDSSPIPATPSSFPTHIRRNIKRRVPHPGVPLLPADHSGPTQILVPNSDTSGTQSQSQSQPQSEPSSQLFTQSQSYRPPFPSQLTQEFKPGPTSTPAAVKQSLSGTDRGASLMPPDDQLGHWGGDRASSPGVINWDVHENLGHGDHQPSDTDPHAHQVLQQLTTEDPDTMDVDPVDGIEIPAVVHTTPSQAPGDPLDRHKPMRDTSPQPSDSSMHSLFSGSPSFSLSQSEVIPPIVPRTTSGEPTSQAPSHDAEAWKAPSFMSSRKGKGKAIEVLDKTSGIYKRRRESPTFSSPLASHKRRKNVADETEPGPEPARPVNEDERVISTVPNGKSNHAVTLDIRQSHEETPNIKQSSSRRISKDLSQVRDALLSQGIDKKRRIRLMGYQVDFDNIPVKAESPSPMLSLGRLHAILLRTGRVRTLGDVVTRDGSIFMKSD</sequence>
<comment type="subcellular location">
    <subcellularLocation>
        <location evidence="2">Chromosome</location>
        <location evidence="2">Telomere</location>
    </subcellularLocation>
    <subcellularLocation>
        <location evidence="1">Nucleus</location>
    </subcellularLocation>
</comment>
<gene>
    <name evidence="8" type="ORF">F5147DRAFT_118872</name>
</gene>
<dbReference type="InterPro" id="IPR019437">
    <property type="entry name" value="TPP1/Est3"/>
</dbReference>
<evidence type="ECO:0000256" key="2">
    <source>
        <dbReference type="ARBA" id="ARBA00004574"/>
    </source>
</evidence>
<evidence type="ECO:0000256" key="6">
    <source>
        <dbReference type="SAM" id="MobiDB-lite"/>
    </source>
</evidence>
<feature type="compositionally biased region" description="Low complexity" evidence="6">
    <location>
        <begin position="374"/>
        <end position="390"/>
    </location>
</feature>
<feature type="compositionally biased region" description="Polar residues" evidence="6">
    <location>
        <begin position="298"/>
        <end position="314"/>
    </location>
</feature>
<evidence type="ECO:0000256" key="1">
    <source>
        <dbReference type="ARBA" id="ARBA00004123"/>
    </source>
</evidence>
<proteinExistence type="predicted"/>
<evidence type="ECO:0000313" key="9">
    <source>
        <dbReference type="Proteomes" id="UP000823399"/>
    </source>
</evidence>
<evidence type="ECO:0000256" key="5">
    <source>
        <dbReference type="ARBA" id="ARBA00023242"/>
    </source>
</evidence>
<dbReference type="GeneID" id="64690370"/>
<keyword evidence="9" id="KW-1185">Reference proteome</keyword>
<dbReference type="EMBL" id="JABBWM010000002">
    <property type="protein sequence ID" value="KAG2119626.1"/>
    <property type="molecule type" value="Genomic_DNA"/>
</dbReference>
<evidence type="ECO:0000313" key="8">
    <source>
        <dbReference type="EMBL" id="KAG2119626.1"/>
    </source>
</evidence>
<evidence type="ECO:0000256" key="3">
    <source>
        <dbReference type="ARBA" id="ARBA00022454"/>
    </source>
</evidence>
<dbReference type="OrthoDB" id="3144405at2759"/>
<keyword evidence="5" id="KW-0539">Nucleus</keyword>
<feature type="compositionally biased region" description="Basic and acidic residues" evidence="6">
    <location>
        <begin position="514"/>
        <end position="532"/>
    </location>
</feature>
<reference evidence="8" key="1">
    <citation type="journal article" date="2020" name="New Phytol.">
        <title>Comparative genomics reveals dynamic genome evolution in host specialist ectomycorrhizal fungi.</title>
        <authorList>
            <person name="Lofgren L.A."/>
            <person name="Nguyen N.H."/>
            <person name="Vilgalys R."/>
            <person name="Ruytinx J."/>
            <person name="Liao H.L."/>
            <person name="Branco S."/>
            <person name="Kuo A."/>
            <person name="LaButti K."/>
            <person name="Lipzen A."/>
            <person name="Andreopoulos W."/>
            <person name="Pangilinan J."/>
            <person name="Riley R."/>
            <person name="Hundley H."/>
            <person name="Na H."/>
            <person name="Barry K."/>
            <person name="Grigoriev I.V."/>
            <person name="Stajich J.E."/>
            <person name="Kennedy P.G."/>
        </authorList>
    </citation>
    <scope>NUCLEOTIDE SEQUENCE</scope>
    <source>
        <strain evidence="8">FC423</strain>
    </source>
</reference>
<dbReference type="AlphaFoldDB" id="A0A9P7FL07"/>
<dbReference type="Proteomes" id="UP000823399">
    <property type="component" value="Unassembled WGS sequence"/>
</dbReference>
<accession>A0A9P7FL07</accession>